<dbReference type="PANTHER" id="PTHR45763">
    <property type="entry name" value="HYDROLASE, ALPHA/BETA FOLD FAMILY PROTEIN, EXPRESSED-RELATED"/>
    <property type="match status" value="1"/>
</dbReference>
<dbReference type="Proteomes" id="UP001569428">
    <property type="component" value="Unassembled WGS sequence"/>
</dbReference>
<dbReference type="SUPFAM" id="SSF53474">
    <property type="entry name" value="alpha/beta-Hydrolases"/>
    <property type="match status" value="1"/>
</dbReference>
<protein>
    <submittedName>
        <fullName evidence="2">Alpha/beta fold hydrolase</fullName>
    </submittedName>
</protein>
<dbReference type="InterPro" id="IPR029058">
    <property type="entry name" value="AB_hydrolase_fold"/>
</dbReference>
<keyword evidence="3" id="KW-1185">Reference proteome</keyword>
<proteinExistence type="predicted"/>
<evidence type="ECO:0000313" key="3">
    <source>
        <dbReference type="Proteomes" id="UP001569428"/>
    </source>
</evidence>
<dbReference type="RefSeq" id="WP_371839817.1">
    <property type="nucleotide sequence ID" value="NZ_JBGMEK010000034.1"/>
</dbReference>
<dbReference type="EMBL" id="JBGMEK010000034">
    <property type="protein sequence ID" value="MFA0812186.1"/>
    <property type="molecule type" value="Genomic_DNA"/>
</dbReference>
<accession>A0ABV4P1D7</accession>
<dbReference type="PANTHER" id="PTHR45763:SF46">
    <property type="entry name" value="AB HYDROLASE-1 DOMAIN-CONTAINING PROTEIN"/>
    <property type="match status" value="1"/>
</dbReference>
<dbReference type="GO" id="GO:0016787">
    <property type="term" value="F:hydrolase activity"/>
    <property type="evidence" value="ECO:0007669"/>
    <property type="project" value="UniProtKB-KW"/>
</dbReference>
<dbReference type="Pfam" id="PF00561">
    <property type="entry name" value="Abhydrolase_1"/>
    <property type="match status" value="1"/>
</dbReference>
<name>A0ABV4P1D7_9GAMM</name>
<dbReference type="Gene3D" id="3.40.50.1820">
    <property type="entry name" value="alpha/beta hydrolase"/>
    <property type="match status" value="1"/>
</dbReference>
<gene>
    <name evidence="2" type="ORF">ACCI49_14830</name>
</gene>
<evidence type="ECO:0000259" key="1">
    <source>
        <dbReference type="Pfam" id="PF00561"/>
    </source>
</evidence>
<keyword evidence="2" id="KW-0378">Hydrolase</keyword>
<dbReference type="PRINTS" id="PR00111">
    <property type="entry name" value="ABHYDROLASE"/>
</dbReference>
<organism evidence="2 3">
    <name type="scientific">Microbulbifer epialgicus</name>
    <dbReference type="NCBI Taxonomy" id="393907"/>
    <lineage>
        <taxon>Bacteria</taxon>
        <taxon>Pseudomonadati</taxon>
        <taxon>Pseudomonadota</taxon>
        <taxon>Gammaproteobacteria</taxon>
        <taxon>Cellvibrionales</taxon>
        <taxon>Microbulbiferaceae</taxon>
        <taxon>Microbulbifer</taxon>
    </lineage>
</organism>
<sequence>MPELQLKDGRKLTFDIYGDPNGFPVIFNHGFSDSRLIRNPDNSLTASLGIRMIAADQPGVGGSSPCRGRKMVEWGLDMEALINFLQIDQFSVIGHSGGGPHALSIAYHLPKKVSRVVLASPVAPLGETGMNDLLKNRDLKLIAKLHRFPILIKWLCAFSARSASKDISSRP</sequence>
<reference evidence="2 3" key="1">
    <citation type="submission" date="2024-08" db="EMBL/GenBank/DDBJ databases">
        <authorList>
            <person name="Ishaq N."/>
        </authorList>
    </citation>
    <scope>NUCLEOTIDE SEQUENCE [LARGE SCALE GENOMIC DNA]</scope>
    <source>
        <strain evidence="2 3">DSM 18651</strain>
    </source>
</reference>
<feature type="domain" description="AB hydrolase-1" evidence="1">
    <location>
        <begin position="24"/>
        <end position="124"/>
    </location>
</feature>
<dbReference type="InterPro" id="IPR000073">
    <property type="entry name" value="AB_hydrolase_1"/>
</dbReference>
<evidence type="ECO:0000313" key="2">
    <source>
        <dbReference type="EMBL" id="MFA0812186.1"/>
    </source>
</evidence>
<comment type="caution">
    <text evidence="2">The sequence shown here is derived from an EMBL/GenBank/DDBJ whole genome shotgun (WGS) entry which is preliminary data.</text>
</comment>